<dbReference type="KEGG" id="cmr:Cycma_4500"/>
<dbReference type="STRING" id="880070.Cycma_4500"/>
<dbReference type="EMBL" id="CP002955">
    <property type="protein sequence ID" value="AEL28196.1"/>
    <property type="molecule type" value="Genomic_DNA"/>
</dbReference>
<sequence>MLLIMLVMMMHNSFPHFHHHHESHSHDLNKGKHHSHQEEGQHHNNQNPSKHNPFDFISFLLTNHAHAHQLVDNNLVVEKCVKEQNQSKKTNFFIAKQDGQKIPLDIILTKKTGIPFLPDFNNFYYYTSSPLRGPPTLG</sequence>
<evidence type="ECO:0000256" key="1">
    <source>
        <dbReference type="SAM" id="MobiDB-lite"/>
    </source>
</evidence>
<proteinExistence type="predicted"/>
<gene>
    <name evidence="2" type="ordered locus">Cycma_4500</name>
</gene>
<evidence type="ECO:0000313" key="2">
    <source>
        <dbReference type="EMBL" id="AEL28196.1"/>
    </source>
</evidence>
<name>G0J0C3_CYCMS</name>
<organism evidence="2 3">
    <name type="scientific">Cyclobacterium marinum (strain ATCC 25205 / DSM 745 / LMG 13164 / NCIMB 1802)</name>
    <name type="common">Flectobacillus marinus</name>
    <dbReference type="NCBI Taxonomy" id="880070"/>
    <lineage>
        <taxon>Bacteria</taxon>
        <taxon>Pseudomonadati</taxon>
        <taxon>Bacteroidota</taxon>
        <taxon>Cytophagia</taxon>
        <taxon>Cytophagales</taxon>
        <taxon>Cyclobacteriaceae</taxon>
        <taxon>Cyclobacterium</taxon>
    </lineage>
</organism>
<protein>
    <submittedName>
        <fullName evidence="2">Uncharacterized protein</fullName>
    </submittedName>
</protein>
<dbReference type="HOGENOM" id="CLU_1851837_0_0_10"/>
<dbReference type="Proteomes" id="UP000001635">
    <property type="component" value="Chromosome"/>
</dbReference>
<keyword evidence="3" id="KW-1185">Reference proteome</keyword>
<reference evidence="3" key="1">
    <citation type="submission" date="2011-07" db="EMBL/GenBank/DDBJ databases">
        <title>The complete genome of Cyclobacterium marinum DSM 745.</title>
        <authorList>
            <person name="Lucas S."/>
            <person name="Han J."/>
            <person name="Lapidus A."/>
            <person name="Bruce D."/>
            <person name="Goodwin L."/>
            <person name="Pitluck S."/>
            <person name="Peters L."/>
            <person name="Kyrpides N."/>
            <person name="Mavromatis K."/>
            <person name="Ivanova N."/>
            <person name="Ovchinnikova G."/>
            <person name="Chertkov O."/>
            <person name="Detter J.C."/>
            <person name="Tapia R."/>
            <person name="Han C."/>
            <person name="Land M."/>
            <person name="Hauser L."/>
            <person name="Markowitz V."/>
            <person name="Cheng J.-F."/>
            <person name="Hugenholtz P."/>
            <person name="Woyke T."/>
            <person name="Wu D."/>
            <person name="Tindall B."/>
            <person name="Schuetze A."/>
            <person name="Brambilla E."/>
            <person name="Klenk H.-P."/>
            <person name="Eisen J.A."/>
        </authorList>
    </citation>
    <scope>NUCLEOTIDE SEQUENCE [LARGE SCALE GENOMIC DNA]</scope>
    <source>
        <strain evidence="3">ATCC 25205 / DSM 745 / LMG 13164 / NCIMB 1802</strain>
    </source>
</reference>
<accession>G0J0C3</accession>
<dbReference type="AlphaFoldDB" id="G0J0C3"/>
<feature type="region of interest" description="Disordered" evidence="1">
    <location>
        <begin position="18"/>
        <end position="49"/>
    </location>
</feature>
<feature type="compositionally biased region" description="Basic and acidic residues" evidence="1">
    <location>
        <begin position="24"/>
        <end position="42"/>
    </location>
</feature>
<evidence type="ECO:0000313" key="3">
    <source>
        <dbReference type="Proteomes" id="UP000001635"/>
    </source>
</evidence>